<dbReference type="Gene3D" id="3.30.565.10">
    <property type="entry name" value="Histidine kinase-like ATPase, C-terminal domain"/>
    <property type="match status" value="1"/>
</dbReference>
<dbReference type="InterPro" id="IPR005467">
    <property type="entry name" value="His_kinase_dom"/>
</dbReference>
<dbReference type="PROSITE" id="PS50110">
    <property type="entry name" value="RESPONSE_REGULATORY"/>
    <property type="match status" value="2"/>
</dbReference>
<evidence type="ECO:0000313" key="14">
    <source>
        <dbReference type="Proteomes" id="UP001164459"/>
    </source>
</evidence>
<dbReference type="SUPFAM" id="SSF47384">
    <property type="entry name" value="Homodimeric domain of signal transducing histidine kinase"/>
    <property type="match status" value="1"/>
</dbReference>
<dbReference type="InterPro" id="IPR003594">
    <property type="entry name" value="HATPase_dom"/>
</dbReference>
<feature type="transmembrane region" description="Helical" evidence="9">
    <location>
        <begin position="184"/>
        <end position="202"/>
    </location>
</feature>
<keyword evidence="9" id="KW-1133">Transmembrane helix</keyword>
<dbReference type="Pfam" id="PF02518">
    <property type="entry name" value="HATPase_c"/>
    <property type="match status" value="1"/>
</dbReference>
<dbReference type="SMART" id="SM00448">
    <property type="entry name" value="REC"/>
    <property type="match status" value="2"/>
</dbReference>
<dbReference type="SMART" id="SM00388">
    <property type="entry name" value="HisKA"/>
    <property type="match status" value="1"/>
</dbReference>
<comment type="catalytic activity">
    <reaction evidence="1">
        <text>ATP + protein L-histidine = ADP + protein N-phospho-L-histidine.</text>
        <dbReference type="EC" id="2.7.13.3"/>
    </reaction>
</comment>
<dbReference type="PROSITE" id="PS50109">
    <property type="entry name" value="HIS_KIN"/>
    <property type="match status" value="1"/>
</dbReference>
<name>A0ABY7H8Y2_9BACT</name>
<gene>
    <name evidence="13" type="ORF">O0S08_06135</name>
</gene>
<evidence type="ECO:0000256" key="7">
    <source>
        <dbReference type="PROSITE-ProRule" id="PRU00169"/>
    </source>
</evidence>
<dbReference type="EC" id="2.7.13.3" evidence="3"/>
<dbReference type="Gene3D" id="6.10.340.10">
    <property type="match status" value="1"/>
</dbReference>
<accession>A0ABY7H8Y2</accession>
<dbReference type="PROSITE" id="PS51257">
    <property type="entry name" value="PROKAR_LIPOPROTEIN"/>
    <property type="match status" value="1"/>
</dbReference>
<feature type="transmembrane region" description="Helical" evidence="9">
    <location>
        <begin position="20"/>
        <end position="38"/>
    </location>
</feature>
<dbReference type="Gene3D" id="1.10.287.130">
    <property type="match status" value="1"/>
</dbReference>
<dbReference type="SMART" id="SM00387">
    <property type="entry name" value="HATPase_c"/>
    <property type="match status" value="1"/>
</dbReference>
<keyword evidence="5" id="KW-0808">Transferase</keyword>
<sequence length="1052" mass="111268">MTGPRAQELQRRIVQSAQVLVVACLIAAAGNTGITILLEHVWQLDGIIVVLLTLVTAYARVVIPRARAGELDSAVRIAIRVMTVAVIVCSMLMGGTAASLALTGFITALALAPGVLSFREVNGTMLVVTLIGIALIAADALEPPFQAVFPLFQTWLYIMTSAGMIGLVLLVVRDFKQYPLTTKLQVSFLFVALGGVVLHVRISGAGLREEVEARVEAQLEHVAAAAAELLDVAIADVRALATSDAGQADVVAAAADAGDRRQAAEAVAALTRREFRPAAGAALVGEGGEVWASAGELGPSAPGDRTGLRVGLRADGFEVEAPVVARGGASGAALRVRYASGALREALDKVAAIGGEGVGVLVFGADGEALLRAGADAATRAVVRASEPPDGLVMRLRPPGLGGLQIAATIESETLLAPIASRDREATLVAMLIAALVTGVAFGVGSVLSRPILGLTAAVTRMRAGDLTARADEGSHDEIGELTRAFNAMATQLGVLIEGLHARTAELHVEISTRKQREQELQRLNEELSTARDRALEASRAKSTFLANMSHELRTPLNAIIGYTELLQDDAAAAGEREVVRDLAKIHGAASHLLAVISDILDLSKIEAGKMEAHIEPVVFAELAAEVTVALAPLAHKNSSVFIAEVDPGVGVLQTDRTWLRQILYNLLSNAAKFTSRGEIRLRAERVVDVAAGLDELRFVVSDTGIGIPADKLGVLFEPFTQADDSTTRRFGGTGLGLAITRRFCRMLGGDITVESVLGQGSSFAVTLPARRFVPAVFEQAEDWTELAEVGPPAEGASTVLVVDDEAVVQELMARFLAREGYRVIGARSGAEALRLARELAPDVITLDVIMPGMDGWAVLTALKRDPELADVPVVVMTIVSDRDVGFSLGAADYLLKPIDRDRLLATLARYKRPSLPASVLVVDDEPDVRELLRRLCERAQWSVREAADGREAIEALSSAVPDVVLLDLMMPEVDGFEVIQTMRASPDWRDVPVIVITACELTADESAFLHAGVHRVLRKGSYSQAALLNEVRALLEAAASKTGRRGDAGVA</sequence>
<evidence type="ECO:0000256" key="8">
    <source>
        <dbReference type="SAM" id="Coils"/>
    </source>
</evidence>
<evidence type="ECO:0000256" key="1">
    <source>
        <dbReference type="ARBA" id="ARBA00000085"/>
    </source>
</evidence>
<dbReference type="Pfam" id="PF00072">
    <property type="entry name" value="Response_reg"/>
    <property type="match status" value="2"/>
</dbReference>
<dbReference type="PRINTS" id="PR00344">
    <property type="entry name" value="BCTRLSENSOR"/>
</dbReference>
<dbReference type="CDD" id="cd16922">
    <property type="entry name" value="HATPase_EvgS-ArcB-TorS-like"/>
    <property type="match status" value="1"/>
</dbReference>
<organism evidence="13 14">
    <name type="scientific">Nannocystis punicea</name>
    <dbReference type="NCBI Taxonomy" id="2995304"/>
    <lineage>
        <taxon>Bacteria</taxon>
        <taxon>Pseudomonadati</taxon>
        <taxon>Myxococcota</taxon>
        <taxon>Polyangia</taxon>
        <taxon>Nannocystales</taxon>
        <taxon>Nannocystaceae</taxon>
        <taxon>Nannocystis</taxon>
    </lineage>
</organism>
<dbReference type="InterPro" id="IPR003661">
    <property type="entry name" value="HisK_dim/P_dom"/>
</dbReference>
<evidence type="ECO:0000259" key="11">
    <source>
        <dbReference type="PROSITE" id="PS50110"/>
    </source>
</evidence>
<feature type="modified residue" description="4-aspartylphosphate" evidence="7">
    <location>
        <position position="848"/>
    </location>
</feature>
<evidence type="ECO:0000256" key="3">
    <source>
        <dbReference type="ARBA" id="ARBA00012438"/>
    </source>
</evidence>
<feature type="domain" description="Histidine kinase" evidence="10">
    <location>
        <begin position="548"/>
        <end position="772"/>
    </location>
</feature>
<feature type="transmembrane region" description="Helical" evidence="9">
    <location>
        <begin position="84"/>
        <end position="111"/>
    </location>
</feature>
<evidence type="ECO:0000259" key="10">
    <source>
        <dbReference type="PROSITE" id="PS50109"/>
    </source>
</evidence>
<keyword evidence="9" id="KW-0812">Transmembrane</keyword>
<feature type="transmembrane region" description="Helical" evidence="9">
    <location>
        <begin position="428"/>
        <end position="448"/>
    </location>
</feature>
<evidence type="ECO:0000256" key="4">
    <source>
        <dbReference type="ARBA" id="ARBA00022553"/>
    </source>
</evidence>
<dbReference type="InterPro" id="IPR004358">
    <property type="entry name" value="Sig_transdc_His_kin-like_C"/>
</dbReference>
<dbReference type="PROSITE" id="PS50885">
    <property type="entry name" value="HAMP"/>
    <property type="match status" value="1"/>
</dbReference>
<evidence type="ECO:0000313" key="13">
    <source>
        <dbReference type="EMBL" id="WAS95723.1"/>
    </source>
</evidence>
<proteinExistence type="predicted"/>
<dbReference type="InterPro" id="IPR011006">
    <property type="entry name" value="CheY-like_superfamily"/>
</dbReference>
<dbReference type="SMART" id="SM00304">
    <property type="entry name" value="HAMP"/>
    <property type="match status" value="1"/>
</dbReference>
<feature type="transmembrane region" description="Helical" evidence="9">
    <location>
        <begin position="154"/>
        <end position="172"/>
    </location>
</feature>
<dbReference type="Gene3D" id="3.40.50.2300">
    <property type="match status" value="2"/>
</dbReference>
<feature type="domain" description="Response regulatory" evidence="11">
    <location>
        <begin position="799"/>
        <end position="912"/>
    </location>
</feature>
<keyword evidence="9" id="KW-0472">Membrane</keyword>
<evidence type="ECO:0000256" key="2">
    <source>
        <dbReference type="ARBA" id="ARBA00004370"/>
    </source>
</evidence>
<keyword evidence="8" id="KW-0175">Coiled coil</keyword>
<dbReference type="SUPFAM" id="SSF55874">
    <property type="entry name" value="ATPase domain of HSP90 chaperone/DNA topoisomerase II/histidine kinase"/>
    <property type="match status" value="1"/>
</dbReference>
<dbReference type="Pfam" id="PF00672">
    <property type="entry name" value="HAMP"/>
    <property type="match status" value="1"/>
</dbReference>
<dbReference type="InterPro" id="IPR001789">
    <property type="entry name" value="Sig_transdc_resp-reg_receiver"/>
</dbReference>
<comment type="subcellular location">
    <subcellularLocation>
        <location evidence="2">Membrane</location>
    </subcellularLocation>
</comment>
<dbReference type="InterPro" id="IPR036890">
    <property type="entry name" value="HATPase_C_sf"/>
</dbReference>
<reference evidence="13" key="1">
    <citation type="submission" date="2022-11" db="EMBL/GenBank/DDBJ databases">
        <title>Minimal conservation of predation-associated metabolite biosynthetic gene clusters underscores biosynthetic potential of Myxococcota including descriptions for ten novel species: Archangium lansinium sp. nov., Myxococcus landrumus sp. nov., Nannocystis bai.</title>
        <authorList>
            <person name="Ahearne A."/>
            <person name="Stevens C."/>
            <person name="Dowd S."/>
        </authorList>
    </citation>
    <scope>NUCLEOTIDE SEQUENCE</scope>
    <source>
        <strain evidence="13">Fl3</strain>
    </source>
</reference>
<feature type="domain" description="Response regulatory" evidence="11">
    <location>
        <begin position="919"/>
        <end position="1035"/>
    </location>
</feature>
<dbReference type="PANTHER" id="PTHR43047:SF72">
    <property type="entry name" value="OSMOSENSING HISTIDINE PROTEIN KINASE SLN1"/>
    <property type="match status" value="1"/>
</dbReference>
<dbReference type="EMBL" id="CP114040">
    <property type="protein sequence ID" value="WAS95723.1"/>
    <property type="molecule type" value="Genomic_DNA"/>
</dbReference>
<dbReference type="InterPro" id="IPR003660">
    <property type="entry name" value="HAMP_dom"/>
</dbReference>
<feature type="domain" description="HAMP" evidence="12">
    <location>
        <begin position="446"/>
        <end position="498"/>
    </location>
</feature>
<evidence type="ECO:0000256" key="5">
    <source>
        <dbReference type="ARBA" id="ARBA00022679"/>
    </source>
</evidence>
<keyword evidence="6" id="KW-0418">Kinase</keyword>
<dbReference type="CDD" id="cd00082">
    <property type="entry name" value="HisKA"/>
    <property type="match status" value="1"/>
</dbReference>
<keyword evidence="4 7" id="KW-0597">Phosphoprotein</keyword>
<keyword evidence="14" id="KW-1185">Reference proteome</keyword>
<dbReference type="RefSeq" id="WP_269038069.1">
    <property type="nucleotide sequence ID" value="NZ_CP114040.1"/>
</dbReference>
<evidence type="ECO:0000259" key="12">
    <source>
        <dbReference type="PROSITE" id="PS50885"/>
    </source>
</evidence>
<dbReference type="Proteomes" id="UP001164459">
    <property type="component" value="Chromosome"/>
</dbReference>
<dbReference type="SUPFAM" id="SSF158472">
    <property type="entry name" value="HAMP domain-like"/>
    <property type="match status" value="1"/>
</dbReference>
<protein>
    <recommendedName>
        <fullName evidence="3">histidine kinase</fullName>
        <ecNumber evidence="3">2.7.13.3</ecNumber>
    </recommendedName>
</protein>
<dbReference type="SUPFAM" id="SSF52172">
    <property type="entry name" value="CheY-like"/>
    <property type="match status" value="2"/>
</dbReference>
<dbReference type="PANTHER" id="PTHR43047">
    <property type="entry name" value="TWO-COMPONENT HISTIDINE PROTEIN KINASE"/>
    <property type="match status" value="1"/>
</dbReference>
<feature type="coiled-coil region" evidence="8">
    <location>
        <begin position="514"/>
        <end position="541"/>
    </location>
</feature>
<feature type="modified residue" description="4-aspartylphosphate" evidence="7">
    <location>
        <position position="968"/>
    </location>
</feature>
<dbReference type="CDD" id="cd06225">
    <property type="entry name" value="HAMP"/>
    <property type="match status" value="1"/>
</dbReference>
<dbReference type="InterPro" id="IPR036097">
    <property type="entry name" value="HisK_dim/P_sf"/>
</dbReference>
<dbReference type="Pfam" id="PF00512">
    <property type="entry name" value="HisKA"/>
    <property type="match status" value="1"/>
</dbReference>
<feature type="transmembrane region" description="Helical" evidence="9">
    <location>
        <begin position="123"/>
        <end position="142"/>
    </location>
</feature>
<evidence type="ECO:0000256" key="6">
    <source>
        <dbReference type="ARBA" id="ARBA00022777"/>
    </source>
</evidence>
<feature type="transmembrane region" description="Helical" evidence="9">
    <location>
        <begin position="44"/>
        <end position="63"/>
    </location>
</feature>
<evidence type="ECO:0000256" key="9">
    <source>
        <dbReference type="SAM" id="Phobius"/>
    </source>
</evidence>